<evidence type="ECO:0000313" key="2">
    <source>
        <dbReference type="EMBL" id="XDO97291.1"/>
    </source>
</evidence>
<reference evidence="2" key="1">
    <citation type="submission" date="2024-06" db="EMBL/GenBank/DDBJ databases">
        <title>Caulobacter inopinatus, sp. nov.</title>
        <authorList>
            <person name="Donachie S.P."/>
        </authorList>
    </citation>
    <scope>NUCLEOTIDE SEQUENCE</scope>
    <source>
        <strain evidence="2">73W</strain>
    </source>
</reference>
<feature type="chain" id="PRO_5044241547" evidence="1">
    <location>
        <begin position="23"/>
        <end position="93"/>
    </location>
</feature>
<feature type="signal peptide" evidence="1">
    <location>
        <begin position="1"/>
        <end position="22"/>
    </location>
</feature>
<accession>A0AB39KU03</accession>
<evidence type="ECO:0000256" key="1">
    <source>
        <dbReference type="SAM" id="SignalP"/>
    </source>
</evidence>
<proteinExistence type="predicted"/>
<keyword evidence="1" id="KW-0732">Signal</keyword>
<dbReference type="RefSeq" id="WP_369060409.1">
    <property type="nucleotide sequence ID" value="NZ_CP158375.1"/>
</dbReference>
<organism evidence="2">
    <name type="scientific">Caulobacter sp. 73W</name>
    <dbReference type="NCBI Taxonomy" id="3161137"/>
    <lineage>
        <taxon>Bacteria</taxon>
        <taxon>Pseudomonadati</taxon>
        <taxon>Pseudomonadota</taxon>
        <taxon>Alphaproteobacteria</taxon>
        <taxon>Caulobacterales</taxon>
        <taxon>Caulobacteraceae</taxon>
        <taxon>Caulobacter</taxon>
    </lineage>
</organism>
<name>A0AB39KU03_9CAUL</name>
<sequence length="93" mass="9687">MRKTSMLLALAAVMAVPAASFAQSAEAIANNETTRELRRLGLDGPGRSGGAARQQRAMSYQESWAAEMRARKAAKQAAREAGAAKAAPAAVTN</sequence>
<protein>
    <submittedName>
        <fullName evidence="2">Uncharacterized protein</fullName>
    </submittedName>
</protein>
<gene>
    <name evidence="2" type="ORF">ABOZ73_02410</name>
</gene>
<dbReference type="EMBL" id="CP158375">
    <property type="protein sequence ID" value="XDO97291.1"/>
    <property type="molecule type" value="Genomic_DNA"/>
</dbReference>
<dbReference type="AlphaFoldDB" id="A0AB39KU03"/>